<dbReference type="Proteomes" id="UP001305702">
    <property type="component" value="Chromosome"/>
</dbReference>
<dbReference type="KEGG" id="paun:MJA45_05405"/>
<dbReference type="Gene3D" id="1.10.10.1320">
    <property type="entry name" value="Anti-sigma factor, zinc-finger domain"/>
    <property type="match status" value="1"/>
</dbReference>
<keyword evidence="3" id="KW-1003">Cell membrane</keyword>
<dbReference type="EMBL" id="CP130318">
    <property type="protein sequence ID" value="WNQ12472.1"/>
    <property type="molecule type" value="Genomic_DNA"/>
</dbReference>
<feature type="compositionally biased region" description="Basic and acidic residues" evidence="9">
    <location>
        <begin position="178"/>
        <end position="201"/>
    </location>
</feature>
<feature type="region of interest" description="Disordered" evidence="9">
    <location>
        <begin position="78"/>
        <end position="218"/>
    </location>
</feature>
<gene>
    <name evidence="11" type="ORF">MJA45_05405</name>
</gene>
<reference evidence="11 12" key="1">
    <citation type="submission" date="2022-02" db="EMBL/GenBank/DDBJ databases">
        <title>Paenibacillus sp. MBLB1776 Whole Genome Shotgun Sequencing.</title>
        <authorList>
            <person name="Hwang C.Y."/>
            <person name="Cho E.-S."/>
            <person name="Seo M.-J."/>
        </authorList>
    </citation>
    <scope>NUCLEOTIDE SEQUENCE [LARGE SCALE GENOMIC DNA]</scope>
    <source>
        <strain evidence="11 12">MBLB1776</strain>
    </source>
</reference>
<keyword evidence="4" id="KW-0812">Transmembrane</keyword>
<evidence type="ECO:0000256" key="9">
    <source>
        <dbReference type="SAM" id="MobiDB-lite"/>
    </source>
</evidence>
<dbReference type="InterPro" id="IPR018764">
    <property type="entry name" value="RskA_C"/>
</dbReference>
<sequence>MSDHKETLCDWAELYVLDALSAEEREPYEKHLAICATCRSRVEEFARITEVLPLTSEAVEPPSGMKERILSRVLGSDAGLQNRQDGGESGQGLQPGPAETEVRAGGPAGSGSGSGSGADAAPGAERSSRESGAVPASAAAERERVMARQRAEAQARAEARSRGAAEAVTAEGPAGDAQRAKEAALAKQRAESQRRAEERARLAPPKPPASRRREGEPGHGWRWVSAGLAAALVGLGVYTAGLRGDVERLSGQLASENGPVQGLKVNEAVTLNPAAKDIVAQGLATIVIDDKGTHLVVQAEKLPELKGSEAFQVWLIKGDDKYSAGTFLPYDGKGAMYYTFEPKGYDTVAITLEPDAVGDQPRGKLVLAAPLKAGG</sequence>
<keyword evidence="12" id="KW-1185">Reference proteome</keyword>
<dbReference type="GO" id="GO:0016989">
    <property type="term" value="F:sigma factor antagonist activity"/>
    <property type="evidence" value="ECO:0007669"/>
    <property type="project" value="TreeGrafter"/>
</dbReference>
<evidence type="ECO:0000256" key="2">
    <source>
        <dbReference type="ARBA" id="ARBA00004236"/>
    </source>
</evidence>
<evidence type="ECO:0000259" key="10">
    <source>
        <dbReference type="Pfam" id="PF10099"/>
    </source>
</evidence>
<evidence type="ECO:0000256" key="5">
    <source>
        <dbReference type="ARBA" id="ARBA00022989"/>
    </source>
</evidence>
<proteinExistence type="predicted"/>
<feature type="compositionally biased region" description="Basic and acidic residues" evidence="9">
    <location>
        <begin position="140"/>
        <end position="163"/>
    </location>
</feature>
<accession>A0AA96LES6</accession>
<comment type="subcellular location">
    <subcellularLocation>
        <location evidence="2">Cell membrane</location>
    </subcellularLocation>
    <subcellularLocation>
        <location evidence="1">Membrane</location>
        <topology evidence="1">Single-pass membrane protein</topology>
    </subcellularLocation>
</comment>
<evidence type="ECO:0000256" key="4">
    <source>
        <dbReference type="ARBA" id="ARBA00022692"/>
    </source>
</evidence>
<dbReference type="AlphaFoldDB" id="A0AA96LES6"/>
<dbReference type="Pfam" id="PF10099">
    <property type="entry name" value="RskA_C"/>
    <property type="match status" value="1"/>
</dbReference>
<feature type="domain" description="Anti-sigma K factor RskA C-terminal" evidence="10">
    <location>
        <begin position="225"/>
        <end position="356"/>
    </location>
</feature>
<name>A0AA96LES6_9BACL</name>
<feature type="compositionally biased region" description="Gly residues" evidence="9">
    <location>
        <begin position="106"/>
        <end position="116"/>
    </location>
</feature>
<evidence type="ECO:0000313" key="11">
    <source>
        <dbReference type="EMBL" id="WNQ12472.1"/>
    </source>
</evidence>
<keyword evidence="5" id="KW-1133">Transmembrane helix</keyword>
<evidence type="ECO:0000313" key="12">
    <source>
        <dbReference type="Proteomes" id="UP001305702"/>
    </source>
</evidence>
<organism evidence="11 12">
    <name type="scientific">Paenibacillus aurantius</name>
    <dbReference type="NCBI Taxonomy" id="2918900"/>
    <lineage>
        <taxon>Bacteria</taxon>
        <taxon>Bacillati</taxon>
        <taxon>Bacillota</taxon>
        <taxon>Bacilli</taxon>
        <taxon>Bacillales</taxon>
        <taxon>Paenibacillaceae</taxon>
        <taxon>Paenibacillus</taxon>
    </lineage>
</organism>
<dbReference type="GO" id="GO:0006417">
    <property type="term" value="P:regulation of translation"/>
    <property type="evidence" value="ECO:0007669"/>
    <property type="project" value="TreeGrafter"/>
</dbReference>
<evidence type="ECO:0000256" key="6">
    <source>
        <dbReference type="ARBA" id="ARBA00023136"/>
    </source>
</evidence>
<dbReference type="InterPro" id="IPR041916">
    <property type="entry name" value="Anti_sigma_zinc_sf"/>
</dbReference>
<protein>
    <recommendedName>
        <fullName evidence="8">Regulator of SigK</fullName>
    </recommendedName>
    <alternativeName>
        <fullName evidence="7">Sigma-K anti-sigma factor RskA</fullName>
    </alternativeName>
</protein>
<dbReference type="RefSeq" id="WP_315606249.1">
    <property type="nucleotide sequence ID" value="NZ_CP130318.1"/>
</dbReference>
<evidence type="ECO:0000256" key="3">
    <source>
        <dbReference type="ARBA" id="ARBA00022475"/>
    </source>
</evidence>
<evidence type="ECO:0000256" key="1">
    <source>
        <dbReference type="ARBA" id="ARBA00004167"/>
    </source>
</evidence>
<keyword evidence="6" id="KW-0472">Membrane</keyword>
<dbReference type="PANTHER" id="PTHR37461:SF1">
    <property type="entry name" value="ANTI-SIGMA-K FACTOR RSKA"/>
    <property type="match status" value="1"/>
</dbReference>
<dbReference type="InterPro" id="IPR051474">
    <property type="entry name" value="Anti-sigma-K/W_factor"/>
</dbReference>
<evidence type="ECO:0000256" key="7">
    <source>
        <dbReference type="ARBA" id="ARBA00029829"/>
    </source>
</evidence>
<dbReference type="GO" id="GO:0005886">
    <property type="term" value="C:plasma membrane"/>
    <property type="evidence" value="ECO:0007669"/>
    <property type="project" value="UniProtKB-SubCell"/>
</dbReference>
<evidence type="ECO:0000256" key="8">
    <source>
        <dbReference type="ARBA" id="ARBA00030803"/>
    </source>
</evidence>
<dbReference type="PANTHER" id="PTHR37461">
    <property type="entry name" value="ANTI-SIGMA-K FACTOR RSKA"/>
    <property type="match status" value="1"/>
</dbReference>